<keyword evidence="1" id="KW-0863">Zinc-finger</keyword>
<feature type="compositionally biased region" description="Acidic residues" evidence="2">
    <location>
        <begin position="252"/>
        <end position="272"/>
    </location>
</feature>
<evidence type="ECO:0000256" key="2">
    <source>
        <dbReference type="SAM" id="MobiDB-lite"/>
    </source>
</evidence>
<dbReference type="STRING" id="44941.A0A397V3S1"/>
<dbReference type="InterPro" id="IPR001841">
    <property type="entry name" value="Znf_RING"/>
</dbReference>
<comment type="caution">
    <text evidence="4">The sequence shown here is derived from an EMBL/GenBank/DDBJ whole genome shotgun (WGS) entry which is preliminary data.</text>
</comment>
<evidence type="ECO:0000256" key="1">
    <source>
        <dbReference type="PROSITE-ProRule" id="PRU00175"/>
    </source>
</evidence>
<dbReference type="PROSITE" id="PS50089">
    <property type="entry name" value="ZF_RING_2"/>
    <property type="match status" value="1"/>
</dbReference>
<dbReference type="CDD" id="cd16448">
    <property type="entry name" value="RING-H2"/>
    <property type="match status" value="1"/>
</dbReference>
<evidence type="ECO:0000313" key="4">
    <source>
        <dbReference type="EMBL" id="RIB17065.1"/>
    </source>
</evidence>
<keyword evidence="1" id="KW-0479">Metal-binding</keyword>
<sequence>MLFHAVFGKRKVLARKPKPWRINLLLELAYQGWITIKPKILAKFEATCKDVEYRILIDLLDNVIPATLDVYAVLFRSGSFNEYVEPVFRIWTFALHWNRKNYNKALLVFLSDIFYWQEKEHPILEVVKMFLVNFNDYFVENFHSKIRANKSSDDSVDTIIKQACVLEVDLMFLLTGYSTSVPPSQGLCDDCFESLSEKGDSTVLICSHGFHWHCYNKMEYGCRHCEQYYKNGIYKNVYLFLKRLEKGANNITEEDGIEESQESEETEEDTEEHEFIQERDERDVLKLQNALEDVDKW</sequence>
<feature type="region of interest" description="Disordered" evidence="2">
    <location>
        <begin position="252"/>
        <end position="279"/>
    </location>
</feature>
<dbReference type="OrthoDB" id="2415166at2759"/>
<organism evidence="4 5">
    <name type="scientific">Gigaspora rosea</name>
    <dbReference type="NCBI Taxonomy" id="44941"/>
    <lineage>
        <taxon>Eukaryota</taxon>
        <taxon>Fungi</taxon>
        <taxon>Fungi incertae sedis</taxon>
        <taxon>Mucoromycota</taxon>
        <taxon>Glomeromycotina</taxon>
        <taxon>Glomeromycetes</taxon>
        <taxon>Diversisporales</taxon>
        <taxon>Gigasporaceae</taxon>
        <taxon>Gigaspora</taxon>
    </lineage>
</organism>
<dbReference type="SUPFAM" id="SSF57850">
    <property type="entry name" value="RING/U-box"/>
    <property type="match status" value="1"/>
</dbReference>
<keyword evidence="1" id="KW-0862">Zinc</keyword>
<feature type="domain" description="RING-type" evidence="3">
    <location>
        <begin position="188"/>
        <end position="226"/>
    </location>
</feature>
<evidence type="ECO:0000313" key="5">
    <source>
        <dbReference type="Proteomes" id="UP000266673"/>
    </source>
</evidence>
<dbReference type="Proteomes" id="UP000266673">
    <property type="component" value="Unassembled WGS sequence"/>
</dbReference>
<dbReference type="EMBL" id="QKWP01000632">
    <property type="protein sequence ID" value="RIB17065.1"/>
    <property type="molecule type" value="Genomic_DNA"/>
</dbReference>
<protein>
    <recommendedName>
        <fullName evidence="3">RING-type domain-containing protein</fullName>
    </recommendedName>
</protein>
<dbReference type="GO" id="GO:0008270">
    <property type="term" value="F:zinc ion binding"/>
    <property type="evidence" value="ECO:0007669"/>
    <property type="project" value="UniProtKB-KW"/>
</dbReference>
<proteinExistence type="predicted"/>
<gene>
    <name evidence="4" type="ORF">C2G38_2038052</name>
</gene>
<name>A0A397V3S1_9GLOM</name>
<accession>A0A397V3S1</accession>
<keyword evidence="5" id="KW-1185">Reference proteome</keyword>
<dbReference type="AlphaFoldDB" id="A0A397V3S1"/>
<reference evidence="4 5" key="1">
    <citation type="submission" date="2018-06" db="EMBL/GenBank/DDBJ databases">
        <title>Comparative genomics reveals the genomic features of Rhizophagus irregularis, R. cerebriforme, R. diaphanum and Gigaspora rosea, and their symbiotic lifestyle signature.</title>
        <authorList>
            <person name="Morin E."/>
            <person name="San Clemente H."/>
            <person name="Chen E.C.H."/>
            <person name="De La Providencia I."/>
            <person name="Hainaut M."/>
            <person name="Kuo A."/>
            <person name="Kohler A."/>
            <person name="Murat C."/>
            <person name="Tang N."/>
            <person name="Roy S."/>
            <person name="Loubradou J."/>
            <person name="Henrissat B."/>
            <person name="Grigoriev I.V."/>
            <person name="Corradi N."/>
            <person name="Roux C."/>
            <person name="Martin F.M."/>
        </authorList>
    </citation>
    <scope>NUCLEOTIDE SEQUENCE [LARGE SCALE GENOMIC DNA]</scope>
    <source>
        <strain evidence="4 5">DAOM 194757</strain>
    </source>
</reference>
<evidence type="ECO:0000259" key="3">
    <source>
        <dbReference type="PROSITE" id="PS50089"/>
    </source>
</evidence>